<dbReference type="RefSeq" id="WP_216925317.1">
    <property type="nucleotide sequence ID" value="NZ_JAHOPC010000007.1"/>
</dbReference>
<dbReference type="InterPro" id="IPR050856">
    <property type="entry name" value="Biotin_carboxylase_complex"/>
</dbReference>
<name>A0ABS6I9U4_9MICC</name>
<dbReference type="PROSITE" id="PS50968">
    <property type="entry name" value="BIOTINYL_LIPOYL"/>
    <property type="match status" value="1"/>
</dbReference>
<dbReference type="InterPro" id="IPR048429">
    <property type="entry name" value="MCC_alpha_BT"/>
</dbReference>
<dbReference type="EMBL" id="JAHOPC010000007">
    <property type="protein sequence ID" value="MBU8867184.1"/>
    <property type="molecule type" value="Genomic_DNA"/>
</dbReference>
<dbReference type="Pfam" id="PF00364">
    <property type="entry name" value="Biotin_lipoyl"/>
    <property type="match status" value="1"/>
</dbReference>
<dbReference type="InterPro" id="IPR000089">
    <property type="entry name" value="Biotin_lipoyl"/>
</dbReference>
<feature type="compositionally biased region" description="Basic and acidic residues" evidence="8">
    <location>
        <begin position="714"/>
        <end position="734"/>
    </location>
</feature>
<dbReference type="InterPro" id="IPR005479">
    <property type="entry name" value="CPAse_ATP-bd"/>
</dbReference>
<evidence type="ECO:0000256" key="7">
    <source>
        <dbReference type="PROSITE-ProRule" id="PRU00409"/>
    </source>
</evidence>
<evidence type="ECO:0000256" key="6">
    <source>
        <dbReference type="ARBA" id="ARBA00023267"/>
    </source>
</evidence>
<dbReference type="InterPro" id="IPR011761">
    <property type="entry name" value="ATP-grasp"/>
</dbReference>
<dbReference type="PROSITE" id="PS50975">
    <property type="entry name" value="ATP_GRASP"/>
    <property type="match status" value="1"/>
</dbReference>
<evidence type="ECO:0000259" key="9">
    <source>
        <dbReference type="PROSITE" id="PS50968"/>
    </source>
</evidence>
<dbReference type="CDD" id="cd06850">
    <property type="entry name" value="biotinyl_domain"/>
    <property type="match status" value="1"/>
</dbReference>
<dbReference type="Pfam" id="PF02786">
    <property type="entry name" value="CPSase_L_D2"/>
    <property type="match status" value="1"/>
</dbReference>
<dbReference type="SMART" id="SM00878">
    <property type="entry name" value="Biotin_carb_C"/>
    <property type="match status" value="1"/>
</dbReference>
<comment type="cofactor">
    <cofactor evidence="1">
        <name>biotin</name>
        <dbReference type="ChEBI" id="CHEBI:57586"/>
    </cofactor>
</comment>
<dbReference type="InterPro" id="IPR001882">
    <property type="entry name" value="Biotin_BS"/>
</dbReference>
<organism evidence="12 13">
    <name type="scientific">Paenarthrobacter aromaticivorans</name>
    <dbReference type="NCBI Taxonomy" id="2849150"/>
    <lineage>
        <taxon>Bacteria</taxon>
        <taxon>Bacillati</taxon>
        <taxon>Actinomycetota</taxon>
        <taxon>Actinomycetes</taxon>
        <taxon>Micrococcales</taxon>
        <taxon>Micrococcaceae</taxon>
        <taxon>Paenarthrobacter</taxon>
    </lineage>
</organism>
<evidence type="ECO:0000256" key="2">
    <source>
        <dbReference type="ARBA" id="ARBA00013263"/>
    </source>
</evidence>
<dbReference type="InterPro" id="IPR005481">
    <property type="entry name" value="BC-like_N"/>
</dbReference>
<feature type="domain" description="Biotin carboxylation" evidence="11">
    <location>
        <begin position="18"/>
        <end position="482"/>
    </location>
</feature>
<keyword evidence="4 7" id="KW-0547">Nucleotide-binding</keyword>
<dbReference type="Pfam" id="PF00289">
    <property type="entry name" value="Biotin_carb_N"/>
    <property type="match status" value="1"/>
</dbReference>
<protein>
    <recommendedName>
        <fullName evidence="2">biotin carboxylase</fullName>
        <ecNumber evidence="2">6.3.4.14</ecNumber>
    </recommendedName>
</protein>
<dbReference type="PANTHER" id="PTHR18866:SF33">
    <property type="entry name" value="METHYLCROTONOYL-COA CARBOXYLASE SUBUNIT ALPHA, MITOCHONDRIAL-RELATED"/>
    <property type="match status" value="1"/>
</dbReference>
<dbReference type="Pfam" id="PF02785">
    <property type="entry name" value="Biotin_carb_C"/>
    <property type="match status" value="1"/>
</dbReference>
<dbReference type="PROSITE" id="PS00866">
    <property type="entry name" value="CPSASE_1"/>
    <property type="match status" value="1"/>
</dbReference>
<dbReference type="EC" id="6.3.4.14" evidence="2"/>
<feature type="region of interest" description="Disordered" evidence="8">
    <location>
        <begin position="712"/>
        <end position="734"/>
    </location>
</feature>
<keyword evidence="6" id="KW-0092">Biotin</keyword>
<evidence type="ECO:0000256" key="4">
    <source>
        <dbReference type="ARBA" id="ARBA00022741"/>
    </source>
</evidence>
<dbReference type="PROSITE" id="PS00188">
    <property type="entry name" value="BIOTIN"/>
    <property type="match status" value="1"/>
</dbReference>
<feature type="domain" description="ATP-grasp" evidence="10">
    <location>
        <begin position="137"/>
        <end position="341"/>
    </location>
</feature>
<evidence type="ECO:0000259" key="10">
    <source>
        <dbReference type="PROSITE" id="PS50975"/>
    </source>
</evidence>
<dbReference type="InterPro" id="IPR005482">
    <property type="entry name" value="Biotin_COase_C"/>
</dbReference>
<accession>A0ABS6I9U4</accession>
<dbReference type="PROSITE" id="PS00867">
    <property type="entry name" value="CPSASE_2"/>
    <property type="match status" value="1"/>
</dbReference>
<evidence type="ECO:0000256" key="1">
    <source>
        <dbReference type="ARBA" id="ARBA00001953"/>
    </source>
</evidence>
<evidence type="ECO:0000313" key="12">
    <source>
        <dbReference type="EMBL" id="MBU8867184.1"/>
    </source>
</evidence>
<evidence type="ECO:0000259" key="11">
    <source>
        <dbReference type="PROSITE" id="PS50979"/>
    </source>
</evidence>
<proteinExistence type="predicted"/>
<dbReference type="PANTHER" id="PTHR18866">
    <property type="entry name" value="CARBOXYLASE:PYRUVATE/ACETYL-COA/PROPIONYL-COA CARBOXYLASE"/>
    <property type="match status" value="1"/>
</dbReference>
<dbReference type="PROSITE" id="PS50979">
    <property type="entry name" value="BC"/>
    <property type="match status" value="1"/>
</dbReference>
<keyword evidence="5 7" id="KW-0067">ATP-binding</keyword>
<dbReference type="InterPro" id="IPR011764">
    <property type="entry name" value="Biotin_carboxylation_dom"/>
</dbReference>
<evidence type="ECO:0000313" key="13">
    <source>
        <dbReference type="Proteomes" id="UP000824166"/>
    </source>
</evidence>
<evidence type="ECO:0000256" key="8">
    <source>
        <dbReference type="SAM" id="MobiDB-lite"/>
    </source>
</evidence>
<comment type="caution">
    <text evidence="12">The sequence shown here is derived from an EMBL/GenBank/DDBJ whole genome shotgun (WGS) entry which is preliminary data.</text>
</comment>
<sequence length="734" mass="77747">MTLPTTTASAAAAAASRPFRAVLVANRGEIACRVIRTLRDMGIRSIAVYSDADKHAQHVALADTAVAIGGTAPSESYLKIDAIIDACRRSGAEAVHPGYGFLSENVEFAKALDAAGITFIGPGIDAIEVMGDKIRSKNHVMAYDVPCVPGIAVPGLTDQELIHAAPSVGFPLLIKPSAGGGGKGMHIVERPEDMAATLQTARRVAASAFGDDTLFLERLIKAPRHIEVQVLADNHGNVIHLGERECSLQRRHQKVIEEAPSALFESLADGPAERARIGEAACNAARSVKYSGAGTVEFLVSDEHPDEFFFMEMNTRLQVEHPVTEMVTGIDLVEWQVRIAAGELLTVAQSDVVLEGHAVEARVYAEVPERNFMPSMGRVVALAENGGADPKVLGEQRSNANVRIDSAMREDLEITGDYDPMLAKVIAWGENRAAALDTLDAALGRYTLLGLDTNVEYLRLLINDPDVRAGHLDTGLIERKLPSMEFRHPGANELIAAALTLWFEKKANPGAAANAGNAWSSPDSWRVGARGAWSATFGLPGGGTSTVALIEDSGIFSATIDGGPDAGRSAKVNAVERTGEGIVLEIDGGRLTYAVGLSPAGTSGIRGIYLGNDGWSCHLEVLNRAERLHRMLAGIQREDGAADPEVRSPMPGTVVSVAVANGDVVKEGQPLLAVEAMKMEHQLVATVSGTVHLTSKPGDLVKADQVLATIHAADPLEGRAETDKPAASDKEVQP</sequence>
<dbReference type="Pfam" id="PF21139">
    <property type="entry name" value="BT_MCC_alpha"/>
    <property type="match status" value="1"/>
</dbReference>
<reference evidence="12 13" key="1">
    <citation type="submission" date="2021-06" db="EMBL/GenBank/DDBJ databases">
        <authorList>
            <person name="Jeong J.W."/>
        </authorList>
    </citation>
    <scope>NUCLEOTIDE SEQUENCE [LARGE SCALE GENOMIC DNA]</scope>
    <source>
        <strain evidence="12 13">MMS21-TAE1-1</strain>
    </source>
</reference>
<feature type="domain" description="Lipoyl-binding" evidence="9">
    <location>
        <begin position="636"/>
        <end position="711"/>
    </location>
</feature>
<keyword evidence="3" id="KW-0436">Ligase</keyword>
<evidence type="ECO:0000256" key="3">
    <source>
        <dbReference type="ARBA" id="ARBA00022598"/>
    </source>
</evidence>
<dbReference type="Proteomes" id="UP000824166">
    <property type="component" value="Unassembled WGS sequence"/>
</dbReference>
<gene>
    <name evidence="12" type="ORF">KSW38_12865</name>
</gene>
<keyword evidence="13" id="KW-1185">Reference proteome</keyword>
<evidence type="ECO:0000256" key="5">
    <source>
        <dbReference type="ARBA" id="ARBA00022840"/>
    </source>
</evidence>